<dbReference type="EMBL" id="JBAHYK010004427">
    <property type="protein sequence ID" value="KAL0562821.1"/>
    <property type="molecule type" value="Genomic_DNA"/>
</dbReference>
<evidence type="ECO:0000313" key="4">
    <source>
        <dbReference type="Proteomes" id="UP001465976"/>
    </source>
</evidence>
<dbReference type="Gene3D" id="3.40.50.300">
    <property type="entry name" value="P-loop containing nucleotide triphosphate hydrolases"/>
    <property type="match status" value="1"/>
</dbReference>
<reference evidence="3 4" key="1">
    <citation type="submission" date="2024-02" db="EMBL/GenBank/DDBJ databases">
        <title>A draft genome for the cacao thread blight pathogen Marasmius crinis-equi.</title>
        <authorList>
            <person name="Cohen S.P."/>
            <person name="Baruah I.K."/>
            <person name="Amoako-Attah I."/>
            <person name="Bukari Y."/>
            <person name="Meinhardt L.W."/>
            <person name="Bailey B.A."/>
        </authorList>
    </citation>
    <scope>NUCLEOTIDE SEQUENCE [LARGE SCALE GENOMIC DNA]</scope>
    <source>
        <strain evidence="3 4">GH-76</strain>
    </source>
</reference>
<protein>
    <recommendedName>
        <fullName evidence="2">Nephrocystin 3-like N-terminal domain-containing protein</fullName>
    </recommendedName>
</protein>
<dbReference type="SUPFAM" id="SSF52540">
    <property type="entry name" value="P-loop containing nucleoside triphosphate hydrolases"/>
    <property type="match status" value="1"/>
</dbReference>
<feature type="non-terminal residue" evidence="3">
    <location>
        <position position="280"/>
    </location>
</feature>
<dbReference type="PANTHER" id="PTHR10039:SF16">
    <property type="entry name" value="GPI INOSITOL-DEACYLASE"/>
    <property type="match status" value="1"/>
</dbReference>
<dbReference type="Pfam" id="PF24883">
    <property type="entry name" value="NPHP3_N"/>
    <property type="match status" value="1"/>
</dbReference>
<dbReference type="InterPro" id="IPR027417">
    <property type="entry name" value="P-loop_NTPase"/>
</dbReference>
<dbReference type="Proteomes" id="UP001465976">
    <property type="component" value="Unassembled WGS sequence"/>
</dbReference>
<dbReference type="PANTHER" id="PTHR10039">
    <property type="entry name" value="AMELOGENIN"/>
    <property type="match status" value="1"/>
</dbReference>
<comment type="caution">
    <text evidence="3">The sequence shown here is derived from an EMBL/GenBank/DDBJ whole genome shotgun (WGS) entry which is preliminary data.</text>
</comment>
<accession>A0ABR3EIV4</accession>
<evidence type="ECO:0000259" key="2">
    <source>
        <dbReference type="Pfam" id="PF24883"/>
    </source>
</evidence>
<name>A0ABR3EIV4_9AGAR</name>
<proteinExistence type="predicted"/>
<gene>
    <name evidence="3" type="ORF">V5O48_019257</name>
</gene>
<evidence type="ECO:0000313" key="3">
    <source>
        <dbReference type="EMBL" id="KAL0562821.1"/>
    </source>
</evidence>
<keyword evidence="1" id="KW-0677">Repeat</keyword>
<evidence type="ECO:0000256" key="1">
    <source>
        <dbReference type="ARBA" id="ARBA00022737"/>
    </source>
</evidence>
<sequence>MTIATKDLVVGLHESIHHLDEKLDLHDMKRVLEQKLETTKHELPSGLPRCLLGTRQHTLSKILDWIICGKESLLWLSGVAGSGKSSVMATLHDYLKTMGCSSHLAAYIRFRRSHFETPSKFVQALIYQLARFDNSLGGVIAQAMKDDSILSLPLSHQLQSLFIQPLKMHKPDINEQMQIVVLIDGLDECMEEAGGSDTFRELLALLAYLASPETFHSFPFLRFIVASRPEDIIYKAFVTSSQHTFHLCLDTSSPETTADIFNYLTAKFTEIFQENDGFRE</sequence>
<organism evidence="3 4">
    <name type="scientific">Marasmius crinis-equi</name>
    <dbReference type="NCBI Taxonomy" id="585013"/>
    <lineage>
        <taxon>Eukaryota</taxon>
        <taxon>Fungi</taxon>
        <taxon>Dikarya</taxon>
        <taxon>Basidiomycota</taxon>
        <taxon>Agaricomycotina</taxon>
        <taxon>Agaricomycetes</taxon>
        <taxon>Agaricomycetidae</taxon>
        <taxon>Agaricales</taxon>
        <taxon>Marasmiineae</taxon>
        <taxon>Marasmiaceae</taxon>
        <taxon>Marasmius</taxon>
    </lineage>
</organism>
<keyword evidence="4" id="KW-1185">Reference proteome</keyword>
<dbReference type="InterPro" id="IPR056884">
    <property type="entry name" value="NPHP3-like_N"/>
</dbReference>
<feature type="domain" description="Nephrocystin 3-like N-terminal" evidence="2">
    <location>
        <begin position="61"/>
        <end position="228"/>
    </location>
</feature>